<feature type="transmembrane region" description="Helical" evidence="7">
    <location>
        <begin position="122"/>
        <end position="142"/>
    </location>
</feature>
<evidence type="ECO:0000256" key="6">
    <source>
        <dbReference type="ARBA" id="ARBA00023136"/>
    </source>
</evidence>
<dbReference type="InterPro" id="IPR035906">
    <property type="entry name" value="MetI-like_sf"/>
</dbReference>
<dbReference type="PROSITE" id="PS50928">
    <property type="entry name" value="ABC_TM1"/>
    <property type="match status" value="1"/>
</dbReference>
<keyword evidence="3" id="KW-1003">Cell membrane</keyword>
<dbReference type="AlphaFoldDB" id="A0A366FSG0"/>
<comment type="similarity">
    <text evidence="7">Belongs to the binding-protein-dependent transport system permease family.</text>
</comment>
<keyword evidence="5 7" id="KW-1133">Transmembrane helix</keyword>
<protein>
    <submittedName>
        <fullName evidence="9">NitT/TauT family transport system permease protein</fullName>
    </submittedName>
</protein>
<evidence type="ECO:0000256" key="5">
    <source>
        <dbReference type="ARBA" id="ARBA00022989"/>
    </source>
</evidence>
<keyword evidence="10" id="KW-1185">Reference proteome</keyword>
<dbReference type="Proteomes" id="UP000253529">
    <property type="component" value="Unassembled WGS sequence"/>
</dbReference>
<dbReference type="InterPro" id="IPR000515">
    <property type="entry name" value="MetI-like"/>
</dbReference>
<feature type="transmembrane region" description="Helical" evidence="7">
    <location>
        <begin position="67"/>
        <end position="89"/>
    </location>
</feature>
<keyword evidence="2 7" id="KW-0813">Transport</keyword>
<evidence type="ECO:0000256" key="2">
    <source>
        <dbReference type="ARBA" id="ARBA00022448"/>
    </source>
</evidence>
<keyword evidence="6 7" id="KW-0472">Membrane</keyword>
<dbReference type="SUPFAM" id="SSF161098">
    <property type="entry name" value="MetI-like"/>
    <property type="match status" value="1"/>
</dbReference>
<evidence type="ECO:0000259" key="8">
    <source>
        <dbReference type="PROSITE" id="PS50928"/>
    </source>
</evidence>
<organism evidence="9 10">
    <name type="scientific">Roseiarcus fermentans</name>
    <dbReference type="NCBI Taxonomy" id="1473586"/>
    <lineage>
        <taxon>Bacteria</taxon>
        <taxon>Pseudomonadati</taxon>
        <taxon>Pseudomonadota</taxon>
        <taxon>Alphaproteobacteria</taxon>
        <taxon>Hyphomicrobiales</taxon>
        <taxon>Roseiarcaceae</taxon>
        <taxon>Roseiarcus</taxon>
    </lineage>
</organism>
<evidence type="ECO:0000256" key="3">
    <source>
        <dbReference type="ARBA" id="ARBA00022475"/>
    </source>
</evidence>
<dbReference type="PANTHER" id="PTHR30151">
    <property type="entry name" value="ALKANE SULFONATE ABC TRANSPORTER-RELATED, MEMBRANE SUBUNIT"/>
    <property type="match status" value="1"/>
</dbReference>
<gene>
    <name evidence="9" type="ORF">DFR50_102105</name>
</gene>
<evidence type="ECO:0000313" key="10">
    <source>
        <dbReference type="Proteomes" id="UP000253529"/>
    </source>
</evidence>
<dbReference type="RefSeq" id="WP_245427261.1">
    <property type="nucleotide sequence ID" value="NZ_QNRK01000002.1"/>
</dbReference>
<comment type="subcellular location">
    <subcellularLocation>
        <location evidence="1 7">Cell membrane</location>
        <topology evidence="1 7">Multi-pass membrane protein</topology>
    </subcellularLocation>
</comment>
<evidence type="ECO:0000313" key="9">
    <source>
        <dbReference type="EMBL" id="RBP17613.1"/>
    </source>
</evidence>
<name>A0A366FSG0_9HYPH</name>
<keyword evidence="4 7" id="KW-0812">Transmembrane</keyword>
<comment type="caution">
    <text evidence="9">The sequence shown here is derived from an EMBL/GenBank/DDBJ whole genome shotgun (WGS) entry which is preliminary data.</text>
</comment>
<feature type="transmembrane region" description="Helical" evidence="7">
    <location>
        <begin position="95"/>
        <end position="115"/>
    </location>
</feature>
<proteinExistence type="inferred from homology"/>
<feature type="transmembrane region" description="Helical" evidence="7">
    <location>
        <begin position="42"/>
        <end position="60"/>
    </location>
</feature>
<evidence type="ECO:0000256" key="7">
    <source>
        <dbReference type="RuleBase" id="RU363032"/>
    </source>
</evidence>
<feature type="transmembrane region" description="Helical" evidence="7">
    <location>
        <begin position="219"/>
        <end position="240"/>
    </location>
</feature>
<dbReference type="CDD" id="cd06261">
    <property type="entry name" value="TM_PBP2"/>
    <property type="match status" value="1"/>
</dbReference>
<dbReference type="PANTHER" id="PTHR30151:SF0">
    <property type="entry name" value="ABC TRANSPORTER PERMEASE PROTEIN MJ0413-RELATED"/>
    <property type="match status" value="1"/>
</dbReference>
<dbReference type="GO" id="GO:0055085">
    <property type="term" value="P:transmembrane transport"/>
    <property type="evidence" value="ECO:0007669"/>
    <property type="project" value="InterPro"/>
</dbReference>
<dbReference type="EMBL" id="QNRK01000002">
    <property type="protein sequence ID" value="RBP17613.1"/>
    <property type="molecule type" value="Genomic_DNA"/>
</dbReference>
<accession>A0A366FSG0</accession>
<dbReference type="Gene3D" id="1.10.3720.10">
    <property type="entry name" value="MetI-like"/>
    <property type="match status" value="1"/>
</dbReference>
<sequence>MGAAERALWSLSGLVVLALAWAGGHAAYGPFVLPRPDETVATAFDLVGSGAAGAAVLATAGQALLGWAIGLGIGLALAFPAGFLAPLGLAARPVATLLVAMPPVAWIVLALIWFGPGGGADAFTVAVTVAPMLFGAALQGLASRDPALDEMAAQFRAPPLVRLTDVIAPQLLSHLAPAAGAALGFSWKVCVMAEVMASGAGIGGQLAIARAHLDLPATFAWLLILVALALLSDTLLLWPLRRRTAAAR</sequence>
<evidence type="ECO:0000256" key="1">
    <source>
        <dbReference type="ARBA" id="ARBA00004651"/>
    </source>
</evidence>
<reference evidence="9 10" key="1">
    <citation type="submission" date="2018-06" db="EMBL/GenBank/DDBJ databases">
        <title>Genomic Encyclopedia of Type Strains, Phase IV (KMG-IV): sequencing the most valuable type-strain genomes for metagenomic binning, comparative biology and taxonomic classification.</title>
        <authorList>
            <person name="Goeker M."/>
        </authorList>
    </citation>
    <scope>NUCLEOTIDE SEQUENCE [LARGE SCALE GENOMIC DNA]</scope>
    <source>
        <strain evidence="9 10">DSM 24875</strain>
    </source>
</reference>
<feature type="domain" description="ABC transmembrane type-1" evidence="8">
    <location>
        <begin position="52"/>
        <end position="236"/>
    </location>
</feature>
<dbReference type="Pfam" id="PF00528">
    <property type="entry name" value="BPD_transp_1"/>
    <property type="match status" value="1"/>
</dbReference>
<evidence type="ECO:0000256" key="4">
    <source>
        <dbReference type="ARBA" id="ARBA00022692"/>
    </source>
</evidence>
<dbReference type="GO" id="GO:0005886">
    <property type="term" value="C:plasma membrane"/>
    <property type="evidence" value="ECO:0007669"/>
    <property type="project" value="UniProtKB-SubCell"/>
</dbReference>